<dbReference type="SUPFAM" id="SSF52172">
    <property type="entry name" value="CheY-like"/>
    <property type="match status" value="1"/>
</dbReference>
<dbReference type="SMART" id="SM00448">
    <property type="entry name" value="REC"/>
    <property type="match status" value="1"/>
</dbReference>
<feature type="domain" description="OmpR/PhoB-type" evidence="5">
    <location>
        <begin position="153"/>
        <end position="247"/>
    </location>
</feature>
<dbReference type="PROSITE" id="PS50110">
    <property type="entry name" value="RESPONSE_REGULATORY"/>
    <property type="match status" value="1"/>
</dbReference>
<sequence>MGAVQQRGDNRGVAVPAYAGVMGARRIMVAMRILVVEDEEALAGAIAEWLRREPFAVDVVHDGEAALERLATNDYDVLVLDRDIPYVHGDEVCRTVVERGDTRVLMLTAAAGVRDRVAGLALGADDYLPKPFAFVELSARVHALLRRSRPAVPPVLRRAGLDLDPARRLASRDGAPLPLANREFAVLAELLRAQGAVVPAEVLLEKVWDEHIDPFTNVLRVTVMKLRRKLGEPPVVETVPGVGYRIP</sequence>
<dbReference type="HOGENOM" id="CLU_000445_30_1_11"/>
<dbReference type="InterPro" id="IPR001789">
    <property type="entry name" value="Sig_transdc_resp-reg_receiver"/>
</dbReference>
<dbReference type="InterPro" id="IPR039420">
    <property type="entry name" value="WalR-like"/>
</dbReference>
<dbReference type="Gene3D" id="1.10.10.10">
    <property type="entry name" value="Winged helix-like DNA-binding domain superfamily/Winged helix DNA-binding domain"/>
    <property type="match status" value="1"/>
</dbReference>
<dbReference type="Gene3D" id="6.10.250.690">
    <property type="match status" value="1"/>
</dbReference>
<dbReference type="CDD" id="cd00383">
    <property type="entry name" value="trans_reg_C"/>
    <property type="match status" value="1"/>
</dbReference>
<feature type="modified residue" description="4-aspartylphosphate" evidence="2">
    <location>
        <position position="81"/>
    </location>
</feature>
<dbReference type="GO" id="GO:0005829">
    <property type="term" value="C:cytosol"/>
    <property type="evidence" value="ECO:0007669"/>
    <property type="project" value="TreeGrafter"/>
</dbReference>
<dbReference type="InterPro" id="IPR011006">
    <property type="entry name" value="CheY-like_superfamily"/>
</dbReference>
<dbReference type="EMBL" id="HE804045">
    <property type="protein sequence ID" value="CCH29086.1"/>
    <property type="molecule type" value="Genomic_DNA"/>
</dbReference>
<dbReference type="SMART" id="SM00862">
    <property type="entry name" value="Trans_reg_C"/>
    <property type="match status" value="1"/>
</dbReference>
<dbReference type="Proteomes" id="UP000006281">
    <property type="component" value="Chromosome"/>
</dbReference>
<evidence type="ECO:0000256" key="1">
    <source>
        <dbReference type="ARBA" id="ARBA00023125"/>
    </source>
</evidence>
<protein>
    <submittedName>
        <fullName evidence="6">Transcriptional regulator, CutR family</fullName>
    </submittedName>
</protein>
<evidence type="ECO:0000313" key="7">
    <source>
        <dbReference type="Proteomes" id="UP000006281"/>
    </source>
</evidence>
<dbReference type="GO" id="GO:0006355">
    <property type="term" value="P:regulation of DNA-templated transcription"/>
    <property type="evidence" value="ECO:0007669"/>
    <property type="project" value="InterPro"/>
</dbReference>
<evidence type="ECO:0000256" key="2">
    <source>
        <dbReference type="PROSITE-ProRule" id="PRU00169"/>
    </source>
</evidence>
<accession>K0JTA1</accession>
<dbReference type="Pfam" id="PF00072">
    <property type="entry name" value="Response_reg"/>
    <property type="match status" value="1"/>
</dbReference>
<organism evidence="6 7">
    <name type="scientific">Saccharothrix espanaensis (strain ATCC 51144 / DSM 44229 / JCM 9112 / NBRC 15066 / NRRL 15764)</name>
    <dbReference type="NCBI Taxonomy" id="1179773"/>
    <lineage>
        <taxon>Bacteria</taxon>
        <taxon>Bacillati</taxon>
        <taxon>Actinomycetota</taxon>
        <taxon>Actinomycetes</taxon>
        <taxon>Pseudonocardiales</taxon>
        <taxon>Pseudonocardiaceae</taxon>
        <taxon>Saccharothrix</taxon>
    </lineage>
</organism>
<dbReference type="PANTHER" id="PTHR48111:SF36">
    <property type="entry name" value="TRANSCRIPTIONAL REGULATORY PROTEIN CUTR"/>
    <property type="match status" value="1"/>
</dbReference>
<dbReference type="PATRIC" id="fig|1179773.3.peg.1770"/>
<dbReference type="GO" id="GO:0000976">
    <property type="term" value="F:transcription cis-regulatory region binding"/>
    <property type="evidence" value="ECO:0007669"/>
    <property type="project" value="TreeGrafter"/>
</dbReference>
<dbReference type="PROSITE" id="PS51755">
    <property type="entry name" value="OMPR_PHOB"/>
    <property type="match status" value="1"/>
</dbReference>
<gene>
    <name evidence="6" type="ordered locus">BN6_17650</name>
</gene>
<dbReference type="Gene3D" id="3.40.50.2300">
    <property type="match status" value="1"/>
</dbReference>
<dbReference type="InterPro" id="IPR001867">
    <property type="entry name" value="OmpR/PhoB-type_DNA-bd"/>
</dbReference>
<evidence type="ECO:0000256" key="3">
    <source>
        <dbReference type="PROSITE-ProRule" id="PRU01091"/>
    </source>
</evidence>
<dbReference type="AlphaFoldDB" id="K0JTA1"/>
<evidence type="ECO:0000259" key="4">
    <source>
        <dbReference type="PROSITE" id="PS50110"/>
    </source>
</evidence>
<keyword evidence="2" id="KW-0597">Phosphoprotein</keyword>
<dbReference type="GO" id="GO:0000156">
    <property type="term" value="F:phosphorelay response regulator activity"/>
    <property type="evidence" value="ECO:0007669"/>
    <property type="project" value="TreeGrafter"/>
</dbReference>
<dbReference type="eggNOG" id="COG0745">
    <property type="taxonomic scope" value="Bacteria"/>
</dbReference>
<evidence type="ECO:0000259" key="5">
    <source>
        <dbReference type="PROSITE" id="PS51755"/>
    </source>
</evidence>
<dbReference type="Pfam" id="PF00486">
    <property type="entry name" value="Trans_reg_C"/>
    <property type="match status" value="1"/>
</dbReference>
<reference evidence="6 7" key="1">
    <citation type="journal article" date="2012" name="BMC Genomics">
        <title>Complete genome sequence of Saccharothrix espanaensis DSM 44229T and comparison to the other completely sequenced Pseudonocardiaceae.</title>
        <authorList>
            <person name="Strobel T."/>
            <person name="Al-Dilaimi A."/>
            <person name="Blom J."/>
            <person name="Gessner A."/>
            <person name="Kalinowski J."/>
            <person name="Luzhetska M."/>
            <person name="Puhler A."/>
            <person name="Szczepanowski R."/>
            <person name="Bechthold A."/>
            <person name="Ruckert C."/>
        </authorList>
    </citation>
    <scope>NUCLEOTIDE SEQUENCE [LARGE SCALE GENOMIC DNA]</scope>
    <source>
        <strain evidence="7">ATCC 51144 / DSM 44229 / JCM 9112 / NBRC 15066 / NRRL 15764</strain>
    </source>
</reference>
<evidence type="ECO:0000313" key="6">
    <source>
        <dbReference type="EMBL" id="CCH29086.1"/>
    </source>
</evidence>
<keyword evidence="1 3" id="KW-0238">DNA-binding</keyword>
<dbReference type="InterPro" id="IPR036388">
    <property type="entry name" value="WH-like_DNA-bd_sf"/>
</dbReference>
<dbReference type="STRING" id="1179773.BN6_17650"/>
<dbReference type="KEGG" id="sesp:BN6_17650"/>
<dbReference type="PANTHER" id="PTHR48111">
    <property type="entry name" value="REGULATOR OF RPOS"/>
    <property type="match status" value="1"/>
</dbReference>
<feature type="domain" description="Response regulatory" evidence="4">
    <location>
        <begin position="32"/>
        <end position="145"/>
    </location>
</feature>
<proteinExistence type="predicted"/>
<dbReference type="GO" id="GO:0032993">
    <property type="term" value="C:protein-DNA complex"/>
    <property type="evidence" value="ECO:0007669"/>
    <property type="project" value="TreeGrafter"/>
</dbReference>
<keyword evidence="7" id="KW-1185">Reference proteome</keyword>
<name>K0JTA1_SACES</name>
<feature type="DNA-binding region" description="OmpR/PhoB-type" evidence="3">
    <location>
        <begin position="153"/>
        <end position="247"/>
    </location>
</feature>